<accession>A0ABP0PN42</accession>
<dbReference type="EMBL" id="CAXAMN010023358">
    <property type="protein sequence ID" value="CAK9077001.1"/>
    <property type="molecule type" value="Genomic_DNA"/>
</dbReference>
<feature type="region of interest" description="Disordered" evidence="1">
    <location>
        <begin position="1"/>
        <end position="20"/>
    </location>
</feature>
<evidence type="ECO:0000313" key="3">
    <source>
        <dbReference type="Proteomes" id="UP001642484"/>
    </source>
</evidence>
<proteinExistence type="predicted"/>
<reference evidence="2 3" key="1">
    <citation type="submission" date="2024-02" db="EMBL/GenBank/DDBJ databases">
        <authorList>
            <person name="Chen Y."/>
            <person name="Shah S."/>
            <person name="Dougan E. K."/>
            <person name="Thang M."/>
            <person name="Chan C."/>
        </authorList>
    </citation>
    <scope>NUCLEOTIDE SEQUENCE [LARGE SCALE GENOMIC DNA]</scope>
</reference>
<dbReference type="InterPro" id="IPR009091">
    <property type="entry name" value="RCC1/BLIP-II"/>
</dbReference>
<name>A0ABP0PN42_9DINO</name>
<evidence type="ECO:0008006" key="4">
    <source>
        <dbReference type="Google" id="ProtNLM"/>
    </source>
</evidence>
<organism evidence="2 3">
    <name type="scientific">Durusdinium trenchii</name>
    <dbReference type="NCBI Taxonomy" id="1381693"/>
    <lineage>
        <taxon>Eukaryota</taxon>
        <taxon>Sar</taxon>
        <taxon>Alveolata</taxon>
        <taxon>Dinophyceae</taxon>
        <taxon>Suessiales</taxon>
        <taxon>Symbiodiniaceae</taxon>
        <taxon>Durusdinium</taxon>
    </lineage>
</organism>
<gene>
    <name evidence="2" type="ORF">CCMP2556_LOCUS37948</name>
</gene>
<dbReference type="Gene3D" id="2.130.10.30">
    <property type="entry name" value="Regulator of chromosome condensation 1/beta-lactamase-inhibitor protein II"/>
    <property type="match status" value="1"/>
</dbReference>
<protein>
    <recommendedName>
        <fullName evidence="4">Ubiquitin-like domain-containing protein</fullName>
    </recommendedName>
</protein>
<comment type="caution">
    <text evidence="2">The sequence shown here is derived from an EMBL/GenBank/DDBJ whole genome shotgun (WGS) entry which is preliminary data.</text>
</comment>
<feature type="non-terminal residue" evidence="2">
    <location>
        <position position="209"/>
    </location>
</feature>
<evidence type="ECO:0000256" key="1">
    <source>
        <dbReference type="SAM" id="MobiDB-lite"/>
    </source>
</evidence>
<dbReference type="Proteomes" id="UP001642484">
    <property type="component" value="Unassembled WGS sequence"/>
</dbReference>
<sequence length="209" mass="22131">MDLHDSVAGFPASVSTKDPPSPRVLSLHVALLSGRKCLVTNLCGTTPIYELRRRVEGQLQLRIKALVFDGVLRTTWTMDEAHLQDGDSVTALVAPTLAQPTRHLRAFAALRRDGQVVAWGDPLSGGLGGLPGGTFAARAVRSSHAAFAAIGRDGSVVTWGSPHAGGDSHQVQDQLHDVVDVFSTHSAFCALKRDGSVVTWGAWYAGGDS</sequence>
<evidence type="ECO:0000313" key="2">
    <source>
        <dbReference type="EMBL" id="CAK9077001.1"/>
    </source>
</evidence>
<keyword evidence="3" id="KW-1185">Reference proteome</keyword>
<dbReference type="SUPFAM" id="SSF50985">
    <property type="entry name" value="RCC1/BLIP-II"/>
    <property type="match status" value="1"/>
</dbReference>